<gene>
    <name evidence="1" type="ORF">Goarm_003702</name>
</gene>
<dbReference type="EMBL" id="JABFAE010000011">
    <property type="protein sequence ID" value="MBA0841197.1"/>
    <property type="molecule type" value="Genomic_DNA"/>
</dbReference>
<organism evidence="1 2">
    <name type="scientific">Gossypium armourianum</name>
    <dbReference type="NCBI Taxonomy" id="34283"/>
    <lineage>
        <taxon>Eukaryota</taxon>
        <taxon>Viridiplantae</taxon>
        <taxon>Streptophyta</taxon>
        <taxon>Embryophyta</taxon>
        <taxon>Tracheophyta</taxon>
        <taxon>Spermatophyta</taxon>
        <taxon>Magnoliopsida</taxon>
        <taxon>eudicotyledons</taxon>
        <taxon>Gunneridae</taxon>
        <taxon>Pentapetalae</taxon>
        <taxon>rosids</taxon>
        <taxon>malvids</taxon>
        <taxon>Malvales</taxon>
        <taxon>Malvaceae</taxon>
        <taxon>Malvoideae</taxon>
        <taxon>Gossypium</taxon>
    </lineage>
</organism>
<proteinExistence type="predicted"/>
<dbReference type="AlphaFoldDB" id="A0A7J9K409"/>
<dbReference type="Proteomes" id="UP000593575">
    <property type="component" value="Unassembled WGS sequence"/>
</dbReference>
<comment type="caution">
    <text evidence="1">The sequence shown here is derived from an EMBL/GenBank/DDBJ whole genome shotgun (WGS) entry which is preliminary data.</text>
</comment>
<evidence type="ECO:0000313" key="1">
    <source>
        <dbReference type="EMBL" id="MBA0841197.1"/>
    </source>
</evidence>
<accession>A0A7J9K409</accession>
<reference evidence="1 2" key="1">
    <citation type="journal article" date="2019" name="Genome Biol. Evol.">
        <title>Insights into the evolution of the New World diploid cottons (Gossypium, subgenus Houzingenia) based on genome sequencing.</title>
        <authorList>
            <person name="Grover C.E."/>
            <person name="Arick M.A. 2nd"/>
            <person name="Thrash A."/>
            <person name="Conover J.L."/>
            <person name="Sanders W.S."/>
            <person name="Peterson D.G."/>
            <person name="Frelichowski J.E."/>
            <person name="Scheffler J.A."/>
            <person name="Scheffler B.E."/>
            <person name="Wendel J.F."/>
        </authorList>
    </citation>
    <scope>NUCLEOTIDE SEQUENCE [LARGE SCALE GENOMIC DNA]</scope>
    <source>
        <strain evidence="1">6</strain>
        <tissue evidence="1">Leaf</tissue>
    </source>
</reference>
<name>A0A7J9K409_9ROSI</name>
<keyword evidence="2" id="KW-1185">Reference proteome</keyword>
<protein>
    <submittedName>
        <fullName evidence="1">Uncharacterized protein</fullName>
    </submittedName>
</protein>
<evidence type="ECO:0000313" key="2">
    <source>
        <dbReference type="Proteomes" id="UP000593575"/>
    </source>
</evidence>
<sequence>MKSSRGVYLVERAPGVAEIQAEIHREREPD</sequence>